<dbReference type="KEGG" id="fku:FGKAn22_07000"/>
<dbReference type="AlphaFoldDB" id="A0AAN1SYE0"/>
<reference evidence="5 6" key="1">
    <citation type="submission" date="2019-03" db="EMBL/GenBank/DDBJ databases">
        <title>Complete genome sequence of Ferrigenium kumadai strain An22, a microaerophilic iron-oxidizing bacterium isolated from a paddy field soil.</title>
        <authorList>
            <person name="Watanabe T."/>
            <person name="Asakawa S."/>
        </authorList>
    </citation>
    <scope>NUCLEOTIDE SEQUENCE [LARGE SCALE GENOMIC DNA]</scope>
    <source>
        <strain evidence="5 6">An22</strain>
    </source>
</reference>
<protein>
    <recommendedName>
        <fullName evidence="4">Response regulatory domain-containing protein</fullName>
    </recommendedName>
</protein>
<evidence type="ECO:0000313" key="6">
    <source>
        <dbReference type="Proteomes" id="UP001319121"/>
    </source>
</evidence>
<dbReference type="PROSITE" id="PS50110">
    <property type="entry name" value="RESPONSE_REGULATORY"/>
    <property type="match status" value="1"/>
</dbReference>
<name>A0AAN1SYE0_9PROT</name>
<dbReference type="GO" id="GO:0000160">
    <property type="term" value="P:phosphorelay signal transduction system"/>
    <property type="evidence" value="ECO:0007669"/>
    <property type="project" value="UniProtKB-KW"/>
</dbReference>
<evidence type="ECO:0000256" key="1">
    <source>
        <dbReference type="ARBA" id="ARBA00022553"/>
    </source>
</evidence>
<dbReference type="EMBL" id="AP019536">
    <property type="protein sequence ID" value="BBI99007.1"/>
    <property type="molecule type" value="Genomic_DNA"/>
</dbReference>
<evidence type="ECO:0000259" key="4">
    <source>
        <dbReference type="PROSITE" id="PS50110"/>
    </source>
</evidence>
<dbReference type="CDD" id="cd17546">
    <property type="entry name" value="REC_hyHK_CKI1_RcsC-like"/>
    <property type="match status" value="1"/>
</dbReference>
<dbReference type="RefSeq" id="WP_212786610.1">
    <property type="nucleotide sequence ID" value="NZ_AP019536.1"/>
</dbReference>
<keyword evidence="2" id="KW-0902">Two-component regulatory system</keyword>
<proteinExistence type="predicted"/>
<dbReference type="Pfam" id="PF00072">
    <property type="entry name" value="Response_reg"/>
    <property type="match status" value="1"/>
</dbReference>
<dbReference type="InterPro" id="IPR001789">
    <property type="entry name" value="Sig_transdc_resp-reg_receiver"/>
</dbReference>
<dbReference type="Gene3D" id="3.40.50.2300">
    <property type="match status" value="1"/>
</dbReference>
<dbReference type="PANTHER" id="PTHR45339">
    <property type="entry name" value="HYBRID SIGNAL TRANSDUCTION HISTIDINE KINASE J"/>
    <property type="match status" value="1"/>
</dbReference>
<gene>
    <name evidence="5" type="ORF">FGKAn22_07000</name>
</gene>
<sequence length="133" mass="14702">MLGVRARIDGAHILLAEDNELGQEAITRFLELAGAKVWLARNGKEALDLLHHAHFDCVLMDVQMPVMDGLEATRLIRSTNAFAGIPVIAMTGDASNESRQRCLAAGMDDFIPKPFMPGKFLDELSKWLPTRKT</sequence>
<evidence type="ECO:0000313" key="5">
    <source>
        <dbReference type="EMBL" id="BBI99007.1"/>
    </source>
</evidence>
<feature type="domain" description="Response regulatory" evidence="4">
    <location>
        <begin position="12"/>
        <end position="128"/>
    </location>
</feature>
<keyword evidence="6" id="KW-1185">Reference proteome</keyword>
<dbReference type="Proteomes" id="UP001319121">
    <property type="component" value="Chromosome"/>
</dbReference>
<organism evidence="5 6">
    <name type="scientific">Ferrigenium kumadai</name>
    <dbReference type="NCBI Taxonomy" id="1682490"/>
    <lineage>
        <taxon>Bacteria</taxon>
        <taxon>Pseudomonadati</taxon>
        <taxon>Pseudomonadota</taxon>
        <taxon>Betaproteobacteria</taxon>
        <taxon>Nitrosomonadales</taxon>
        <taxon>Gallionellaceae</taxon>
        <taxon>Ferrigenium</taxon>
    </lineage>
</organism>
<keyword evidence="1 3" id="KW-0597">Phosphoprotein</keyword>
<dbReference type="PANTHER" id="PTHR45339:SF1">
    <property type="entry name" value="HYBRID SIGNAL TRANSDUCTION HISTIDINE KINASE J"/>
    <property type="match status" value="1"/>
</dbReference>
<evidence type="ECO:0000256" key="2">
    <source>
        <dbReference type="ARBA" id="ARBA00023012"/>
    </source>
</evidence>
<dbReference type="SUPFAM" id="SSF52172">
    <property type="entry name" value="CheY-like"/>
    <property type="match status" value="1"/>
</dbReference>
<dbReference type="InterPro" id="IPR011006">
    <property type="entry name" value="CheY-like_superfamily"/>
</dbReference>
<accession>A0AAN1SYE0</accession>
<evidence type="ECO:0000256" key="3">
    <source>
        <dbReference type="PROSITE-ProRule" id="PRU00169"/>
    </source>
</evidence>
<feature type="modified residue" description="4-aspartylphosphate" evidence="3">
    <location>
        <position position="61"/>
    </location>
</feature>
<dbReference type="SMART" id="SM00448">
    <property type="entry name" value="REC"/>
    <property type="match status" value="1"/>
</dbReference>